<feature type="compositionally biased region" description="Basic and acidic residues" evidence="1">
    <location>
        <begin position="98"/>
        <end position="109"/>
    </location>
</feature>
<sequence length="300" mass="33095">MPGPRTLQPRSRRQARRRNRRRIWERREERWEIPPSKFYSTATVTCIFSSIRWPLPPPVSSSRSPSPFSPASPPDHAPAVSTRVRRRTTPPRSPHASSRGEHPPQRGDPRLATPRGRRALGLLPHPVLEAAQEAAAGGATPGEEPCRPPPLPPHPRPSPQRLLVRWRRVVLPGHAAIPSEAPHHAKPLLEDQLLSFALVPLAAVAAVDGARLARDFELLSTDLLHSPAGTIRLSLALLSGLPGDACPPRSAPSRRSRRRWSSSGQRSPALVNFAGKIEAWRFCLQGTNLVNVFEHVCSNF</sequence>
<feature type="compositionally biased region" description="Low complexity" evidence="1">
    <location>
        <begin position="133"/>
        <end position="143"/>
    </location>
</feature>
<dbReference type="AlphaFoldDB" id="A0A5J9VEY0"/>
<dbReference type="Proteomes" id="UP000324897">
    <property type="component" value="Unassembled WGS sequence"/>
</dbReference>
<feature type="compositionally biased region" description="Basic residues" evidence="1">
    <location>
        <begin position="10"/>
        <end position="24"/>
    </location>
</feature>
<feature type="region of interest" description="Disordered" evidence="1">
    <location>
        <begin position="1"/>
        <end position="27"/>
    </location>
</feature>
<dbReference type="PANTHER" id="PTHR31208:SF3">
    <property type="entry name" value="OS01G0953500 PROTEIN"/>
    <property type="match status" value="1"/>
</dbReference>
<feature type="region of interest" description="Disordered" evidence="1">
    <location>
        <begin position="54"/>
        <end position="116"/>
    </location>
</feature>
<evidence type="ECO:0000313" key="2">
    <source>
        <dbReference type="EMBL" id="TVU34546.1"/>
    </source>
</evidence>
<gene>
    <name evidence="2" type="ORF">EJB05_16382</name>
</gene>
<dbReference type="OrthoDB" id="270970at2759"/>
<evidence type="ECO:0000313" key="3">
    <source>
        <dbReference type="Proteomes" id="UP000324897"/>
    </source>
</evidence>
<dbReference type="Gramene" id="TVU34546">
    <property type="protein sequence ID" value="TVU34546"/>
    <property type="gene ID" value="EJB05_16382"/>
</dbReference>
<reference evidence="2 3" key="1">
    <citation type="journal article" date="2019" name="Sci. Rep.">
        <title>A high-quality genome of Eragrostis curvula grass provides insights into Poaceae evolution and supports new strategies to enhance forage quality.</title>
        <authorList>
            <person name="Carballo J."/>
            <person name="Santos B.A.C.M."/>
            <person name="Zappacosta D."/>
            <person name="Garbus I."/>
            <person name="Selva J.P."/>
            <person name="Gallo C.A."/>
            <person name="Diaz A."/>
            <person name="Albertini E."/>
            <person name="Caccamo M."/>
            <person name="Echenique V."/>
        </authorList>
    </citation>
    <scope>NUCLEOTIDE SEQUENCE [LARGE SCALE GENOMIC DNA]</scope>
    <source>
        <strain evidence="3">cv. Victoria</strain>
        <tissue evidence="2">Leaf</tissue>
    </source>
</reference>
<feature type="compositionally biased region" description="Pro residues" evidence="1">
    <location>
        <begin position="147"/>
        <end position="158"/>
    </location>
</feature>
<feature type="region of interest" description="Disordered" evidence="1">
    <location>
        <begin position="133"/>
        <end position="159"/>
    </location>
</feature>
<dbReference type="EMBL" id="RWGY01000009">
    <property type="protein sequence ID" value="TVU34546.1"/>
    <property type="molecule type" value="Genomic_DNA"/>
</dbReference>
<keyword evidence="3" id="KW-1185">Reference proteome</keyword>
<proteinExistence type="predicted"/>
<organism evidence="2 3">
    <name type="scientific">Eragrostis curvula</name>
    <name type="common">weeping love grass</name>
    <dbReference type="NCBI Taxonomy" id="38414"/>
    <lineage>
        <taxon>Eukaryota</taxon>
        <taxon>Viridiplantae</taxon>
        <taxon>Streptophyta</taxon>
        <taxon>Embryophyta</taxon>
        <taxon>Tracheophyta</taxon>
        <taxon>Spermatophyta</taxon>
        <taxon>Magnoliopsida</taxon>
        <taxon>Liliopsida</taxon>
        <taxon>Poales</taxon>
        <taxon>Poaceae</taxon>
        <taxon>PACMAD clade</taxon>
        <taxon>Chloridoideae</taxon>
        <taxon>Eragrostideae</taxon>
        <taxon>Eragrostidinae</taxon>
        <taxon>Eragrostis</taxon>
    </lineage>
</organism>
<accession>A0A5J9VEY0</accession>
<protein>
    <submittedName>
        <fullName evidence="2">Uncharacterized protein</fullName>
    </submittedName>
</protein>
<comment type="caution">
    <text evidence="2">The sequence shown here is derived from an EMBL/GenBank/DDBJ whole genome shotgun (WGS) entry which is preliminary data.</text>
</comment>
<name>A0A5J9VEY0_9POAL</name>
<feature type="compositionally biased region" description="Pro residues" evidence="1">
    <location>
        <begin position="67"/>
        <end position="76"/>
    </location>
</feature>
<dbReference type="PANTHER" id="PTHR31208">
    <property type="entry name" value="EXPRESSED PROTEIN"/>
    <property type="match status" value="1"/>
</dbReference>
<evidence type="ECO:0000256" key="1">
    <source>
        <dbReference type="SAM" id="MobiDB-lite"/>
    </source>
</evidence>